<evidence type="ECO:0000313" key="3">
    <source>
        <dbReference type="EMBL" id="KAL3347643.1"/>
    </source>
</evidence>
<protein>
    <submittedName>
        <fullName evidence="3">Uncharacterized protein</fullName>
    </submittedName>
</protein>
<feature type="signal peptide" evidence="2">
    <location>
        <begin position="1"/>
        <end position="23"/>
    </location>
</feature>
<feature type="transmembrane region" description="Helical" evidence="1">
    <location>
        <begin position="155"/>
        <end position="178"/>
    </location>
</feature>
<proteinExistence type="predicted"/>
<keyword evidence="1" id="KW-0812">Transmembrane</keyword>
<reference evidence="3 4" key="1">
    <citation type="submission" date="2024-05" db="EMBL/GenBank/DDBJ databases">
        <title>De novo assembly of an allotetraploid wild potato.</title>
        <authorList>
            <person name="Hosaka A.J."/>
        </authorList>
    </citation>
    <scope>NUCLEOTIDE SEQUENCE [LARGE SCALE GENOMIC DNA]</scope>
    <source>
        <tissue evidence="3">Young leaves</tissue>
    </source>
</reference>
<accession>A0ABD2SUZ0</accession>
<gene>
    <name evidence="3" type="ORF">AABB24_021356</name>
</gene>
<keyword evidence="2" id="KW-0732">Signal</keyword>
<evidence type="ECO:0000256" key="1">
    <source>
        <dbReference type="SAM" id="Phobius"/>
    </source>
</evidence>
<evidence type="ECO:0000256" key="2">
    <source>
        <dbReference type="SAM" id="SignalP"/>
    </source>
</evidence>
<keyword evidence="1" id="KW-0472">Membrane</keyword>
<feature type="non-terminal residue" evidence="3">
    <location>
        <position position="184"/>
    </location>
</feature>
<evidence type="ECO:0000313" key="4">
    <source>
        <dbReference type="Proteomes" id="UP001627284"/>
    </source>
</evidence>
<keyword evidence="1" id="KW-1133">Transmembrane helix</keyword>
<feature type="chain" id="PRO_5044792476" evidence="2">
    <location>
        <begin position="24"/>
        <end position="184"/>
    </location>
</feature>
<keyword evidence="4" id="KW-1185">Reference proteome</keyword>
<dbReference type="EMBL" id="JBJKTR010000013">
    <property type="protein sequence ID" value="KAL3347643.1"/>
    <property type="molecule type" value="Genomic_DNA"/>
</dbReference>
<feature type="transmembrane region" description="Helical" evidence="1">
    <location>
        <begin position="126"/>
        <end position="148"/>
    </location>
</feature>
<name>A0ABD2SUZ0_9SOLN</name>
<comment type="caution">
    <text evidence="3">The sequence shown here is derived from an EMBL/GenBank/DDBJ whole genome shotgun (WGS) entry which is preliminary data.</text>
</comment>
<dbReference type="Proteomes" id="UP001627284">
    <property type="component" value="Unassembled WGS sequence"/>
</dbReference>
<dbReference type="AlphaFoldDB" id="A0ABD2SUZ0"/>
<sequence>MRSQIQTWCCNFLLVCLLNSCPSKKQYHQCFLSLILKTLVSCCTFNKTLLHLQDPSVVGAEQSSSGFCTVDKFVDVVETLVTVFAAPLGTVVGASRMIVFGAVCAMAGWKNWQNTPLQVINRDDLLYGHLINSYFVCVIKSLICYFYLKFVLRCVILYAVEVLHKLSFVFCNILIFLLRCIWYG</sequence>
<organism evidence="3 4">
    <name type="scientific">Solanum stoloniferum</name>
    <dbReference type="NCBI Taxonomy" id="62892"/>
    <lineage>
        <taxon>Eukaryota</taxon>
        <taxon>Viridiplantae</taxon>
        <taxon>Streptophyta</taxon>
        <taxon>Embryophyta</taxon>
        <taxon>Tracheophyta</taxon>
        <taxon>Spermatophyta</taxon>
        <taxon>Magnoliopsida</taxon>
        <taxon>eudicotyledons</taxon>
        <taxon>Gunneridae</taxon>
        <taxon>Pentapetalae</taxon>
        <taxon>asterids</taxon>
        <taxon>lamiids</taxon>
        <taxon>Solanales</taxon>
        <taxon>Solanaceae</taxon>
        <taxon>Solanoideae</taxon>
        <taxon>Solaneae</taxon>
        <taxon>Solanum</taxon>
    </lineage>
</organism>